<proteinExistence type="predicted"/>
<comment type="caution">
    <text evidence="1">The sequence shown here is derived from an EMBL/GenBank/DDBJ whole genome shotgun (WGS) entry which is preliminary data.</text>
</comment>
<gene>
    <name evidence="1" type="ORF">EUX98_g9469</name>
</gene>
<name>A0A4S4LTQ0_9APHY</name>
<dbReference type="EMBL" id="SGPM01000823">
    <property type="protein sequence ID" value="THH15427.1"/>
    <property type="molecule type" value="Genomic_DNA"/>
</dbReference>
<dbReference type="Proteomes" id="UP000308730">
    <property type="component" value="Unassembled WGS sequence"/>
</dbReference>
<evidence type="ECO:0000313" key="1">
    <source>
        <dbReference type="EMBL" id="THH15427.1"/>
    </source>
</evidence>
<accession>A0A4S4LTQ0</accession>
<protein>
    <submittedName>
        <fullName evidence="1">Uncharacterized protein</fullName>
    </submittedName>
</protein>
<organism evidence="1 2">
    <name type="scientific">Antrodiella citrinella</name>
    <dbReference type="NCBI Taxonomy" id="2447956"/>
    <lineage>
        <taxon>Eukaryota</taxon>
        <taxon>Fungi</taxon>
        <taxon>Dikarya</taxon>
        <taxon>Basidiomycota</taxon>
        <taxon>Agaricomycotina</taxon>
        <taxon>Agaricomycetes</taxon>
        <taxon>Polyporales</taxon>
        <taxon>Steccherinaceae</taxon>
        <taxon>Antrodiella</taxon>
    </lineage>
</organism>
<keyword evidence="2" id="KW-1185">Reference proteome</keyword>
<dbReference type="OrthoDB" id="3267069at2759"/>
<reference evidence="1 2" key="1">
    <citation type="submission" date="2019-02" db="EMBL/GenBank/DDBJ databases">
        <title>Genome sequencing of the rare red list fungi Antrodiella citrinella (Flaviporus citrinellus).</title>
        <authorList>
            <person name="Buettner E."/>
            <person name="Kellner H."/>
        </authorList>
    </citation>
    <scope>NUCLEOTIDE SEQUENCE [LARGE SCALE GENOMIC DNA]</scope>
    <source>
        <strain evidence="1 2">DSM 108506</strain>
    </source>
</reference>
<sequence length="284" mass="32351">MLAVTPDRARIATTTYSRKSDRGRVDVVYPYNKDDPETQPEEIVFRLQAYVVHATLPPVSQKTQLTRKDLKARQFLRVTGLGATAFDEVIEGLQALRDNVASRLLPSNLSDTRFTDERGHPVLEFGNRYFSFQTEAGSDEDSVELENDIDPFGILRHIGEEGRGESVLKYELIKPGLIRVGHLVELQVGICAMPTGRNKYTFIPKLRSVCILSRDVENDCHRINFARVYRFVPMKRTKRKVGYMLEDDEEELTERALTKLRIDEDDTMGVTATEVPSVDDRTVQ</sequence>
<evidence type="ECO:0000313" key="2">
    <source>
        <dbReference type="Proteomes" id="UP000308730"/>
    </source>
</evidence>
<dbReference type="AlphaFoldDB" id="A0A4S4LTQ0"/>